<reference evidence="1 2" key="1">
    <citation type="submission" date="2017-09" db="EMBL/GenBank/DDBJ databases">
        <title>Depth-based differentiation of microbial function through sediment-hosted aquifers and enrichment of novel symbionts in the deep terrestrial subsurface.</title>
        <authorList>
            <person name="Probst A.J."/>
            <person name="Ladd B."/>
            <person name="Jarett J.K."/>
            <person name="Geller-Mcgrath D.E."/>
            <person name="Sieber C.M."/>
            <person name="Emerson J.B."/>
            <person name="Anantharaman K."/>
            <person name="Thomas B.C."/>
            <person name="Malmstrom R."/>
            <person name="Stieglmeier M."/>
            <person name="Klingl A."/>
            <person name="Woyke T."/>
            <person name="Ryan C.M."/>
            <person name="Banfield J.F."/>
        </authorList>
    </citation>
    <scope>NUCLEOTIDE SEQUENCE [LARGE SCALE GENOMIC DNA]</scope>
    <source>
        <strain evidence="1">CG11_big_fil_rev_8_21_14_0_20_35_14</strain>
    </source>
</reference>
<proteinExistence type="predicted"/>
<protein>
    <submittedName>
        <fullName evidence="1">Uncharacterized protein</fullName>
    </submittedName>
</protein>
<dbReference type="AlphaFoldDB" id="A0A2H0N7C0"/>
<dbReference type="EMBL" id="PCWO01000036">
    <property type="protein sequence ID" value="PIR04794.1"/>
    <property type="molecule type" value="Genomic_DNA"/>
</dbReference>
<evidence type="ECO:0000313" key="1">
    <source>
        <dbReference type="EMBL" id="PIR04794.1"/>
    </source>
</evidence>
<accession>A0A2H0N7C0</accession>
<comment type="caution">
    <text evidence="1">The sequence shown here is derived from an EMBL/GenBank/DDBJ whole genome shotgun (WGS) entry which is preliminary data.</text>
</comment>
<dbReference type="Proteomes" id="UP000229893">
    <property type="component" value="Unassembled WGS sequence"/>
</dbReference>
<sequence length="236" mass="26804">MSKRKLSKLLGIPKSTLCNLASQAQNTIQNSGAVVKILQLKFSNLSSDEIVKMFSENIYFGKCISVFKQPTKEIKKTHPTDRLEYYLDEAFFSDMLLQILIHDGFPIQLFEIRYGRAGIEMLNELSVEGALYFRDGKIYSSNSLLAQSVSKFKFVRNLAKYMSDNPIRTIFGETEIVHTNPIIAGPLIKKITSEYREKLKQELKKCQGDVPVHISTLISSLPLDKKFDSKGETCLH</sequence>
<name>A0A2H0N7C0_9BACT</name>
<evidence type="ECO:0000313" key="2">
    <source>
        <dbReference type="Proteomes" id="UP000229893"/>
    </source>
</evidence>
<gene>
    <name evidence="1" type="ORF">COV57_02540</name>
</gene>
<organism evidence="1 2">
    <name type="scientific">Candidatus Liptonbacteria bacterium CG11_big_fil_rev_8_21_14_0_20_35_14</name>
    <dbReference type="NCBI Taxonomy" id="1974634"/>
    <lineage>
        <taxon>Bacteria</taxon>
        <taxon>Candidatus Liptoniibacteriota</taxon>
    </lineage>
</organism>